<feature type="compositionally biased region" description="Basic and acidic residues" evidence="1">
    <location>
        <begin position="64"/>
        <end position="76"/>
    </location>
</feature>
<feature type="compositionally biased region" description="Polar residues" evidence="1">
    <location>
        <begin position="1"/>
        <end position="11"/>
    </location>
</feature>
<sequence length="110" mass="12271">MADQSKTTTTKKNLKRSLSERLQMKAPSSIQVKPASQQVQEWKVAIPLLSPLCGSPTSPMFGDRTAEREQQQRSRSAEPTSWQRPAEIFCYEPSAAAKMVVPAFFIPNCT</sequence>
<evidence type="ECO:0000313" key="3">
    <source>
        <dbReference type="Proteomes" id="UP001179952"/>
    </source>
</evidence>
<protein>
    <submittedName>
        <fullName evidence="2">Uncharacterized protein</fullName>
    </submittedName>
</protein>
<keyword evidence="3" id="KW-1185">Reference proteome</keyword>
<reference evidence="2" key="2">
    <citation type="submission" date="2023-06" db="EMBL/GenBank/DDBJ databases">
        <authorList>
            <person name="Ma L."/>
            <person name="Liu K.-W."/>
            <person name="Li Z."/>
            <person name="Hsiao Y.-Y."/>
            <person name="Qi Y."/>
            <person name="Fu T."/>
            <person name="Tang G."/>
            <person name="Zhang D."/>
            <person name="Sun W.-H."/>
            <person name="Liu D.-K."/>
            <person name="Li Y."/>
            <person name="Chen G.-Z."/>
            <person name="Liu X.-D."/>
            <person name="Liao X.-Y."/>
            <person name="Jiang Y.-T."/>
            <person name="Yu X."/>
            <person name="Hao Y."/>
            <person name="Huang J."/>
            <person name="Zhao X.-W."/>
            <person name="Ke S."/>
            <person name="Chen Y.-Y."/>
            <person name="Wu W.-L."/>
            <person name="Hsu J.-L."/>
            <person name="Lin Y.-F."/>
            <person name="Huang M.-D."/>
            <person name="Li C.-Y."/>
            <person name="Huang L."/>
            <person name="Wang Z.-W."/>
            <person name="Zhao X."/>
            <person name="Zhong W.-Y."/>
            <person name="Peng D.-H."/>
            <person name="Ahmad S."/>
            <person name="Lan S."/>
            <person name="Zhang J.-S."/>
            <person name="Tsai W.-C."/>
            <person name="Van De Peer Y."/>
            <person name="Liu Z.-J."/>
        </authorList>
    </citation>
    <scope>NUCLEOTIDE SEQUENCE</scope>
    <source>
        <strain evidence="2">SCP</strain>
        <tissue evidence="2">Leaves</tissue>
    </source>
</reference>
<dbReference type="GO" id="GO:0005634">
    <property type="term" value="C:nucleus"/>
    <property type="evidence" value="ECO:0007669"/>
    <property type="project" value="TreeGrafter"/>
</dbReference>
<dbReference type="EMBL" id="JAUJYN010000007">
    <property type="protein sequence ID" value="KAK1266724.1"/>
    <property type="molecule type" value="Genomic_DNA"/>
</dbReference>
<dbReference type="Proteomes" id="UP001179952">
    <property type="component" value="Unassembled WGS sequence"/>
</dbReference>
<accession>A0AAV9ARA5</accession>
<dbReference type="PANTHER" id="PTHR33912:SF2">
    <property type="entry name" value="PUTATIVE-RELATED"/>
    <property type="match status" value="1"/>
</dbReference>
<feature type="region of interest" description="Disordered" evidence="1">
    <location>
        <begin position="55"/>
        <end position="82"/>
    </location>
</feature>
<reference evidence="2" key="1">
    <citation type="journal article" date="2023" name="Nat. Commun.">
        <title>Diploid and tetraploid genomes of Acorus and the evolution of monocots.</title>
        <authorList>
            <person name="Ma L."/>
            <person name="Liu K.W."/>
            <person name="Li Z."/>
            <person name="Hsiao Y.Y."/>
            <person name="Qi Y."/>
            <person name="Fu T."/>
            <person name="Tang G.D."/>
            <person name="Zhang D."/>
            <person name="Sun W.H."/>
            <person name="Liu D.K."/>
            <person name="Li Y."/>
            <person name="Chen G.Z."/>
            <person name="Liu X.D."/>
            <person name="Liao X.Y."/>
            <person name="Jiang Y.T."/>
            <person name="Yu X."/>
            <person name="Hao Y."/>
            <person name="Huang J."/>
            <person name="Zhao X.W."/>
            <person name="Ke S."/>
            <person name="Chen Y.Y."/>
            <person name="Wu W.L."/>
            <person name="Hsu J.L."/>
            <person name="Lin Y.F."/>
            <person name="Huang M.D."/>
            <person name="Li C.Y."/>
            <person name="Huang L."/>
            <person name="Wang Z.W."/>
            <person name="Zhao X."/>
            <person name="Zhong W.Y."/>
            <person name="Peng D.H."/>
            <person name="Ahmad S."/>
            <person name="Lan S."/>
            <person name="Zhang J.S."/>
            <person name="Tsai W.C."/>
            <person name="Van de Peer Y."/>
            <person name="Liu Z.J."/>
        </authorList>
    </citation>
    <scope>NUCLEOTIDE SEQUENCE</scope>
    <source>
        <strain evidence="2">SCP</strain>
    </source>
</reference>
<dbReference type="InterPro" id="IPR040381">
    <property type="entry name" value="At4g14450-like"/>
</dbReference>
<comment type="caution">
    <text evidence="2">The sequence shown here is derived from an EMBL/GenBank/DDBJ whole genome shotgun (WGS) entry which is preliminary data.</text>
</comment>
<name>A0AAV9ARA5_ACOGR</name>
<dbReference type="GO" id="GO:0005737">
    <property type="term" value="C:cytoplasm"/>
    <property type="evidence" value="ECO:0007669"/>
    <property type="project" value="TreeGrafter"/>
</dbReference>
<proteinExistence type="predicted"/>
<feature type="region of interest" description="Disordered" evidence="1">
    <location>
        <begin position="1"/>
        <end position="34"/>
    </location>
</feature>
<evidence type="ECO:0000256" key="1">
    <source>
        <dbReference type="SAM" id="MobiDB-lite"/>
    </source>
</evidence>
<gene>
    <name evidence="2" type="ORF">QJS04_geneDACA000351</name>
</gene>
<organism evidence="2 3">
    <name type="scientific">Acorus gramineus</name>
    <name type="common">Dwarf sweet flag</name>
    <dbReference type="NCBI Taxonomy" id="55184"/>
    <lineage>
        <taxon>Eukaryota</taxon>
        <taxon>Viridiplantae</taxon>
        <taxon>Streptophyta</taxon>
        <taxon>Embryophyta</taxon>
        <taxon>Tracheophyta</taxon>
        <taxon>Spermatophyta</taxon>
        <taxon>Magnoliopsida</taxon>
        <taxon>Liliopsida</taxon>
        <taxon>Acoraceae</taxon>
        <taxon>Acorus</taxon>
    </lineage>
</organism>
<evidence type="ECO:0000313" key="2">
    <source>
        <dbReference type="EMBL" id="KAK1266724.1"/>
    </source>
</evidence>
<dbReference type="PANTHER" id="PTHR33912">
    <property type="entry name" value="OS01G0939400 PROTEIN"/>
    <property type="match status" value="1"/>
</dbReference>
<dbReference type="AlphaFoldDB" id="A0AAV9ARA5"/>